<dbReference type="PANTHER" id="PTHR42953">
    <property type="entry name" value="HIGH-AFFINITY ZINC UPTAKE SYSTEM PROTEIN ZNUA-RELATED"/>
    <property type="match status" value="1"/>
</dbReference>
<comment type="similarity">
    <text evidence="1 4">Belongs to the bacterial solute-binding protein 9 family.</text>
</comment>
<dbReference type="PRINTS" id="PR00691">
    <property type="entry name" value="ADHESINB"/>
</dbReference>
<evidence type="ECO:0000256" key="2">
    <source>
        <dbReference type="ARBA" id="ARBA00022448"/>
    </source>
</evidence>
<evidence type="ECO:0000256" key="4">
    <source>
        <dbReference type="RuleBase" id="RU003512"/>
    </source>
</evidence>
<accession>A0A6M0H2L5</accession>
<gene>
    <name evidence="5" type="ORF">G3M99_07905</name>
</gene>
<dbReference type="InterPro" id="IPR050492">
    <property type="entry name" value="Bact_metal-bind_prot9"/>
</dbReference>
<dbReference type="RefSeq" id="WP_199869767.1">
    <property type="nucleotide sequence ID" value="NZ_JAAGPU010000012.1"/>
</dbReference>
<evidence type="ECO:0000256" key="1">
    <source>
        <dbReference type="ARBA" id="ARBA00011028"/>
    </source>
</evidence>
<dbReference type="GO" id="GO:0030001">
    <property type="term" value="P:metal ion transport"/>
    <property type="evidence" value="ECO:0007669"/>
    <property type="project" value="InterPro"/>
</dbReference>
<keyword evidence="3" id="KW-0732">Signal</keyword>
<keyword evidence="6" id="KW-1185">Reference proteome</keyword>
<dbReference type="EMBL" id="JAAGPU010000012">
    <property type="protein sequence ID" value="NEU04777.1"/>
    <property type="molecule type" value="Genomic_DNA"/>
</dbReference>
<dbReference type="InterPro" id="IPR006127">
    <property type="entry name" value="ZnuA-like"/>
</dbReference>
<dbReference type="SUPFAM" id="SSF53807">
    <property type="entry name" value="Helical backbone' metal receptor"/>
    <property type="match status" value="1"/>
</dbReference>
<dbReference type="PANTHER" id="PTHR42953:SF3">
    <property type="entry name" value="HIGH-AFFINITY ZINC UPTAKE SYSTEM PROTEIN ZNUA"/>
    <property type="match status" value="1"/>
</dbReference>
<dbReference type="InterPro" id="IPR006129">
    <property type="entry name" value="AdhesinB"/>
</dbReference>
<dbReference type="AlphaFoldDB" id="A0A6M0H2L5"/>
<evidence type="ECO:0000256" key="3">
    <source>
        <dbReference type="ARBA" id="ARBA00022729"/>
    </source>
</evidence>
<dbReference type="Proteomes" id="UP000481872">
    <property type="component" value="Unassembled WGS sequence"/>
</dbReference>
<organism evidence="5 6">
    <name type="scientific">Clostridium senegalense</name>
    <dbReference type="NCBI Taxonomy" id="1465809"/>
    <lineage>
        <taxon>Bacteria</taxon>
        <taxon>Bacillati</taxon>
        <taxon>Bacillota</taxon>
        <taxon>Clostridia</taxon>
        <taxon>Eubacteriales</taxon>
        <taxon>Clostridiaceae</taxon>
        <taxon>Clostridium</taxon>
    </lineage>
</organism>
<name>A0A6M0H2L5_9CLOT</name>
<sequence>MFKKVISYTMIIIITLSLIGCSGKKEEIETQNGKLNVVVSFYAMEEFVKEIGKDKVNVYTIIPEGVEPHDFEPKAKDLRKLENADMLVLNGAGMEHWSKDVIKAVKNEKLKVIDTSQGVNLINISEENGDSSHIGSENTHENLGVDPHLWLGLTTAKIQSENIKNALVELDNANSKYYEENYVAFANELDNLYKDYKVKFDSIANKNFVTGHATFAYLCRDFNLNQISIEGVFAEGEPSPKKMKELTDLCKEKNIKTIFMESLVSPQVSETLAKEVDGKTATIYTLHSKEDNLSYLESMKSNLDIIYNSLK</sequence>
<comment type="caution">
    <text evidence="5">The sequence shown here is derived from an EMBL/GenBank/DDBJ whole genome shotgun (WGS) entry which is preliminary data.</text>
</comment>
<dbReference type="InterPro" id="IPR006128">
    <property type="entry name" value="Lipoprotein_PsaA-like"/>
</dbReference>
<dbReference type="GO" id="GO:0046872">
    <property type="term" value="F:metal ion binding"/>
    <property type="evidence" value="ECO:0007669"/>
    <property type="project" value="InterPro"/>
</dbReference>
<dbReference type="PROSITE" id="PS51257">
    <property type="entry name" value="PROKAR_LIPOPROTEIN"/>
    <property type="match status" value="1"/>
</dbReference>
<evidence type="ECO:0000313" key="6">
    <source>
        <dbReference type="Proteomes" id="UP000481872"/>
    </source>
</evidence>
<reference evidence="5 6" key="1">
    <citation type="submission" date="2020-02" db="EMBL/GenBank/DDBJ databases">
        <title>Genome assembly of a novel Clostridium senegalense strain.</title>
        <authorList>
            <person name="Gupta T.B."/>
            <person name="Jauregui R."/>
            <person name="Maclean P."/>
            <person name="Nawarathana A."/>
            <person name="Brightwell G."/>
        </authorList>
    </citation>
    <scope>NUCLEOTIDE SEQUENCE [LARGE SCALE GENOMIC DNA]</scope>
    <source>
        <strain evidence="5 6">AGRFS4</strain>
    </source>
</reference>
<keyword evidence="2 4" id="KW-0813">Transport</keyword>
<protein>
    <submittedName>
        <fullName evidence="5">Zinc ABC transporter substrate-binding protein</fullName>
    </submittedName>
</protein>
<dbReference type="GO" id="GO:0007155">
    <property type="term" value="P:cell adhesion"/>
    <property type="evidence" value="ECO:0007669"/>
    <property type="project" value="InterPro"/>
</dbReference>
<evidence type="ECO:0000313" key="5">
    <source>
        <dbReference type="EMBL" id="NEU04777.1"/>
    </source>
</evidence>
<dbReference type="PRINTS" id="PR00690">
    <property type="entry name" value="ADHESNFAMILY"/>
</dbReference>
<dbReference type="Pfam" id="PF01297">
    <property type="entry name" value="ZnuA"/>
    <property type="match status" value="1"/>
</dbReference>
<proteinExistence type="inferred from homology"/>
<dbReference type="CDD" id="cd01017">
    <property type="entry name" value="AdcA"/>
    <property type="match status" value="1"/>
</dbReference>
<dbReference type="Gene3D" id="3.40.50.1980">
    <property type="entry name" value="Nitrogenase molybdenum iron protein domain"/>
    <property type="match status" value="2"/>
</dbReference>